<comment type="caution">
    <text evidence="12">The sequence shown here is derived from an EMBL/GenBank/DDBJ whole genome shotgun (WGS) entry which is preliminary data.</text>
</comment>
<feature type="transmembrane region" description="Helical" evidence="10">
    <location>
        <begin position="285"/>
        <end position="306"/>
    </location>
</feature>
<evidence type="ECO:0000256" key="4">
    <source>
        <dbReference type="ARBA" id="ARBA00022821"/>
    </source>
</evidence>
<reference evidence="12 13" key="1">
    <citation type="submission" date="2024-03" db="EMBL/GenBank/DDBJ databases">
        <authorList>
            <person name="Martinez-Hernandez J."/>
        </authorList>
    </citation>
    <scope>NUCLEOTIDE SEQUENCE [LARGE SCALE GENOMIC DNA]</scope>
</reference>
<protein>
    <recommendedName>
        <fullName evidence="8">MLO-like protein</fullName>
    </recommendedName>
</protein>
<feature type="region of interest" description="Disordered" evidence="9">
    <location>
        <begin position="380"/>
        <end position="473"/>
    </location>
</feature>
<sequence>MILGFISLLLTFGQRYIVTRCIAAKVANKLLPCPLEDTNGRKLLSYEHGYLGEDTTSHHHQCDRGQVPLLSVKALHQLHLLLFFLAILHVLYSAVTMLLGRLKIRGWKAWEEETASDRFEFDNDRSRFQFTHDTPFVKNHATFWTRYAIFFYIGCFFRQFYRSVRKADYVTLRNGFITVHLAPGSKFNFQKYIKRSLEDDFKLVVGISPVLWASFVVFLLLNVNGWHTIYWASVIPLVIILAVGTKLQAILANMAIEITEKHAVVQGMPLVQGSDKYFWFGRPQLILHLIHFALFQNAIQITHFLWSEYSIKEKKPCLHLDFKFAIVKVALGVVVLCLCSYITLPLYALLTQMGSTMKKSIFDEQIKKALLQWRMDAKKNQRLKDRKSSVGTADGSTNGSTMHSSGPTLHRFKTTGHSTRTISLNDDQDDYHSDIEISPMLPTSSRLNVRVDHGDQEAKENEHQSVGESNNEA</sequence>
<evidence type="ECO:0000256" key="11">
    <source>
        <dbReference type="SAM" id="SignalP"/>
    </source>
</evidence>
<dbReference type="AlphaFoldDB" id="A0AAV1YAC6"/>
<evidence type="ECO:0000256" key="10">
    <source>
        <dbReference type="SAM" id="Phobius"/>
    </source>
</evidence>
<dbReference type="GO" id="GO:0005516">
    <property type="term" value="F:calmodulin binding"/>
    <property type="evidence" value="ECO:0007669"/>
    <property type="project" value="UniProtKB-KW"/>
</dbReference>
<dbReference type="EMBL" id="CAXHTB010000023">
    <property type="protein sequence ID" value="CAL0330807.1"/>
    <property type="molecule type" value="Genomic_DNA"/>
</dbReference>
<dbReference type="GO" id="GO:0006952">
    <property type="term" value="P:defense response"/>
    <property type="evidence" value="ECO:0007669"/>
    <property type="project" value="UniProtKB-KW"/>
</dbReference>
<feature type="compositionally biased region" description="Polar residues" evidence="9">
    <location>
        <begin position="415"/>
        <end position="425"/>
    </location>
</feature>
<feature type="transmembrane region" description="Helical" evidence="10">
    <location>
        <begin position="229"/>
        <end position="251"/>
    </location>
</feature>
<organism evidence="12 13">
    <name type="scientific">Lupinus luteus</name>
    <name type="common">European yellow lupine</name>
    <dbReference type="NCBI Taxonomy" id="3873"/>
    <lineage>
        <taxon>Eukaryota</taxon>
        <taxon>Viridiplantae</taxon>
        <taxon>Streptophyta</taxon>
        <taxon>Embryophyta</taxon>
        <taxon>Tracheophyta</taxon>
        <taxon>Spermatophyta</taxon>
        <taxon>Magnoliopsida</taxon>
        <taxon>eudicotyledons</taxon>
        <taxon>Gunneridae</taxon>
        <taxon>Pentapetalae</taxon>
        <taxon>rosids</taxon>
        <taxon>fabids</taxon>
        <taxon>Fabales</taxon>
        <taxon>Fabaceae</taxon>
        <taxon>Papilionoideae</taxon>
        <taxon>50 kb inversion clade</taxon>
        <taxon>genistoids sensu lato</taxon>
        <taxon>core genistoids</taxon>
        <taxon>Genisteae</taxon>
        <taxon>Lupinus</taxon>
    </lineage>
</organism>
<evidence type="ECO:0000256" key="7">
    <source>
        <dbReference type="ARBA" id="ARBA00023265"/>
    </source>
</evidence>
<comment type="similarity">
    <text evidence="2 8">Belongs to the MLO family.</text>
</comment>
<feature type="compositionally biased region" description="Basic and acidic residues" evidence="9">
    <location>
        <begin position="449"/>
        <end position="465"/>
    </location>
</feature>
<keyword evidence="8" id="KW-0112">Calmodulin-binding</keyword>
<feature type="signal peptide" evidence="11">
    <location>
        <begin position="1"/>
        <end position="19"/>
    </location>
</feature>
<feature type="compositionally biased region" description="Polar residues" evidence="9">
    <location>
        <begin position="389"/>
        <end position="407"/>
    </location>
</feature>
<comment type="subcellular location">
    <subcellularLocation>
        <location evidence="1 8">Membrane</location>
        <topology evidence="1 8">Multi-pass membrane protein</topology>
    </subcellularLocation>
</comment>
<proteinExistence type="inferred from homology"/>
<evidence type="ECO:0000256" key="9">
    <source>
        <dbReference type="SAM" id="MobiDB-lite"/>
    </source>
</evidence>
<feature type="transmembrane region" description="Helical" evidence="10">
    <location>
        <begin position="78"/>
        <end position="99"/>
    </location>
</feature>
<evidence type="ECO:0000313" key="13">
    <source>
        <dbReference type="Proteomes" id="UP001497480"/>
    </source>
</evidence>
<comment type="function">
    <text evidence="8">May be involved in modulation of pathogen defense and leaf cell death.</text>
</comment>
<accession>A0AAV1YAC6</accession>
<evidence type="ECO:0000256" key="1">
    <source>
        <dbReference type="ARBA" id="ARBA00004141"/>
    </source>
</evidence>
<keyword evidence="5 8" id="KW-1133">Transmembrane helix</keyword>
<evidence type="ECO:0000256" key="3">
    <source>
        <dbReference type="ARBA" id="ARBA00022692"/>
    </source>
</evidence>
<dbReference type="GO" id="GO:0016020">
    <property type="term" value="C:membrane"/>
    <property type="evidence" value="ECO:0007669"/>
    <property type="project" value="UniProtKB-SubCell"/>
</dbReference>
<dbReference type="PANTHER" id="PTHR31942">
    <property type="entry name" value="MLO-LIKE PROTEIN 1"/>
    <property type="match status" value="1"/>
</dbReference>
<feature type="transmembrane region" description="Helical" evidence="10">
    <location>
        <begin position="201"/>
        <end position="223"/>
    </location>
</feature>
<keyword evidence="4 8" id="KW-0611">Plant defense</keyword>
<evidence type="ECO:0000256" key="2">
    <source>
        <dbReference type="ARBA" id="ARBA00006574"/>
    </source>
</evidence>
<dbReference type="Proteomes" id="UP001497480">
    <property type="component" value="Unassembled WGS sequence"/>
</dbReference>
<feature type="transmembrane region" description="Helical" evidence="10">
    <location>
        <begin position="326"/>
        <end position="350"/>
    </location>
</feature>
<keyword evidence="6 8" id="KW-0472">Membrane</keyword>
<feature type="chain" id="PRO_5043875303" description="MLO-like protein" evidence="11">
    <location>
        <begin position="20"/>
        <end position="473"/>
    </location>
</feature>
<comment type="domain">
    <text evidence="8">The C-terminus contains a calmodulin-binding domain, which binds calmodulin in a calcium-dependent fashion.</text>
</comment>
<gene>
    <name evidence="8" type="primary">MLO</name>
    <name evidence="12" type="ORF">LLUT_LOCUS31867</name>
</gene>
<evidence type="ECO:0000313" key="12">
    <source>
        <dbReference type="EMBL" id="CAL0330807.1"/>
    </source>
</evidence>
<keyword evidence="11" id="KW-0732">Signal</keyword>
<keyword evidence="3 8" id="KW-0812">Transmembrane</keyword>
<evidence type="ECO:0000256" key="8">
    <source>
        <dbReference type="RuleBase" id="RU280816"/>
    </source>
</evidence>
<name>A0AAV1YAC6_LUPLU</name>
<evidence type="ECO:0000256" key="5">
    <source>
        <dbReference type="ARBA" id="ARBA00022989"/>
    </source>
</evidence>
<dbReference type="InterPro" id="IPR004326">
    <property type="entry name" value="Mlo"/>
</dbReference>
<dbReference type="PANTHER" id="PTHR31942:SF49">
    <property type="entry name" value="MLO-LIKE PROTEIN 8"/>
    <property type="match status" value="1"/>
</dbReference>
<keyword evidence="13" id="KW-1185">Reference proteome</keyword>
<dbReference type="Pfam" id="PF03094">
    <property type="entry name" value="Mlo"/>
    <property type="match status" value="1"/>
</dbReference>
<evidence type="ECO:0000256" key="6">
    <source>
        <dbReference type="ARBA" id="ARBA00023136"/>
    </source>
</evidence>
<keyword evidence="7 8" id="KW-0568">Pathogenesis-related protein</keyword>